<feature type="domain" description="DEUBAD" evidence="4">
    <location>
        <begin position="59"/>
        <end position="172"/>
    </location>
</feature>
<comment type="subcellular location">
    <subcellularLocation>
        <location evidence="1">Nucleus</location>
    </subcellularLocation>
</comment>
<dbReference type="PROSITE" id="PS51916">
    <property type="entry name" value="DEUBAD"/>
    <property type="match status" value="1"/>
</dbReference>
<evidence type="ECO:0000256" key="3">
    <source>
        <dbReference type="SAM" id="MobiDB-lite"/>
    </source>
</evidence>
<evidence type="ECO:0000313" key="6">
    <source>
        <dbReference type="Proteomes" id="UP001327560"/>
    </source>
</evidence>
<gene>
    <name evidence="5" type="ORF">Cni_G22719</name>
</gene>
<evidence type="ECO:0000259" key="4">
    <source>
        <dbReference type="PROSITE" id="PS51916"/>
    </source>
</evidence>
<keyword evidence="2" id="KW-0539">Nucleus</keyword>
<dbReference type="Proteomes" id="UP001327560">
    <property type="component" value="Chromosome 7"/>
</dbReference>
<dbReference type="InterPro" id="IPR024867">
    <property type="entry name" value="NFRKB"/>
</dbReference>
<feature type="region of interest" description="Disordered" evidence="3">
    <location>
        <begin position="381"/>
        <end position="405"/>
    </location>
</feature>
<dbReference type="EMBL" id="CP136896">
    <property type="protein sequence ID" value="WOL13939.1"/>
    <property type="molecule type" value="Genomic_DNA"/>
</dbReference>
<dbReference type="GO" id="GO:0031011">
    <property type="term" value="C:Ino80 complex"/>
    <property type="evidence" value="ECO:0007669"/>
    <property type="project" value="InterPro"/>
</dbReference>
<keyword evidence="6" id="KW-1185">Reference proteome</keyword>
<proteinExistence type="predicted"/>
<protein>
    <recommendedName>
        <fullName evidence="4">DEUBAD domain-containing protein</fullName>
    </recommendedName>
</protein>
<dbReference type="PANTHER" id="PTHR13052">
    <property type="entry name" value="NFRKB-RELATED"/>
    <property type="match status" value="1"/>
</dbReference>
<evidence type="ECO:0000256" key="1">
    <source>
        <dbReference type="ARBA" id="ARBA00004123"/>
    </source>
</evidence>
<evidence type="ECO:0000313" key="5">
    <source>
        <dbReference type="EMBL" id="WOL13939.1"/>
    </source>
</evidence>
<sequence>MGNDHYLQRSSVIFSPNELVKAEELLMKILPLDDDYDDYELPEIGCEFAMVGGRTCSIPYDLFDLPDLKGVLSLEAWNCQLTEDERFSLAVFLPDMDQETFWLTIKELLTGDDMFFGSPLEKFYTELKGGAYSPKVTCLREGLKFLQKNEYYHSLRSYHVNMTQSFAEMKQVWDQYRTNINTVEERVHIWKNRRDHKPKFVVDLNAFPEEDILTKEDGNVETLPLAKKAKYAAKGHDSTILLNGLVSNHTNRKAKGVLKLKPLATNLVQSQVQQAPSRRVPKGVLKIKQNYDPLNQEKSRGKLEQISADVSGICAPFSPSEFAFKNDELNFSEKLPIFCQINRDGSSYRNPEAIKDRQREETVYAGFGSFKHFESCQKKQKLRKDVRQDTAETSTERHPLKSSHNLKNYSQGFRILGEFHSEKKNWSILNAEQNISSIGETSTYAKKECLKLAPANHQELRLNARISEAGSMISNNCGDKYELLTNPSEHLEREIKDDTANVAMSGIEKCLMFPITYKRKKPYRKLNQVDSIKQQPVVVNLESATPSGTDNPKPMAIKIKFRGWNGQYG</sequence>
<dbReference type="AlphaFoldDB" id="A0AAQ3KSW5"/>
<evidence type="ECO:0000256" key="2">
    <source>
        <dbReference type="ARBA" id="ARBA00023242"/>
    </source>
</evidence>
<reference evidence="5 6" key="1">
    <citation type="submission" date="2023-10" db="EMBL/GenBank/DDBJ databases">
        <title>Chromosome-scale genome assembly provides insights into flower coloration mechanisms of Canna indica.</title>
        <authorList>
            <person name="Li C."/>
        </authorList>
    </citation>
    <scope>NUCLEOTIDE SEQUENCE [LARGE SCALE GENOMIC DNA]</scope>
    <source>
        <tissue evidence="5">Flower</tissue>
    </source>
</reference>
<feature type="compositionally biased region" description="Basic and acidic residues" evidence="3">
    <location>
        <begin position="381"/>
        <end position="399"/>
    </location>
</feature>
<dbReference type="PANTHER" id="PTHR13052:SF3">
    <property type="entry name" value="NUCLEAR FACTOR RELATED TO KAPPA-B-BINDING PROTEIN"/>
    <property type="match status" value="1"/>
</dbReference>
<dbReference type="InterPro" id="IPR044867">
    <property type="entry name" value="DEUBAD_dom"/>
</dbReference>
<organism evidence="5 6">
    <name type="scientific">Canna indica</name>
    <name type="common">Indian-shot</name>
    <dbReference type="NCBI Taxonomy" id="4628"/>
    <lineage>
        <taxon>Eukaryota</taxon>
        <taxon>Viridiplantae</taxon>
        <taxon>Streptophyta</taxon>
        <taxon>Embryophyta</taxon>
        <taxon>Tracheophyta</taxon>
        <taxon>Spermatophyta</taxon>
        <taxon>Magnoliopsida</taxon>
        <taxon>Liliopsida</taxon>
        <taxon>Zingiberales</taxon>
        <taxon>Cannaceae</taxon>
        <taxon>Canna</taxon>
    </lineage>
</organism>
<name>A0AAQ3KSW5_9LILI</name>
<accession>A0AAQ3KSW5</accession>
<dbReference type="CDD" id="cd21865">
    <property type="entry name" value="DEUBAD_NFRKB"/>
    <property type="match status" value="1"/>
</dbReference>